<sequence>MPHLNDTLDAILQHAVTTEDPAERVPGVVATVTRGDGTLYEGACGLRSLDDDTPMTPDSVFCLFSTTKAVTGTAVLQCVEEGLLDLDAPAAEYVPEIGELQVIEGFGEDGRQLLRAPRTPITTRMLLLHTAGFGYMFFSDVYSRLTADTGQPDIIAATKKSLMTPLLFDPGSRWNYGTNIDWAGLVVEAVRHARLGEVMAERIFAPLGMTDTAFTMSPSMAARRVEVHQRRDDGGLTPTGMVLPQDPEIQMGGHGLYSTMPDYTRFLRMWLRGGDGEFGRVLNPETVAAASVNGLGELKSGMLKTSAPSLSHDAEFFPGQSKSWAYTFMVNDEQAPTGRAAGSLAWAGLANLYYWIDRESDVAGIWGTQILPFADPGSLNGYLTFETAVYEHLA</sequence>
<dbReference type="PANTHER" id="PTHR43283:SF3">
    <property type="entry name" value="BETA-LACTAMASE FAMILY PROTEIN (AFU_ORTHOLOGUE AFUA_5G07500)"/>
    <property type="match status" value="1"/>
</dbReference>
<feature type="domain" description="Beta-lactamase-related" evidence="1">
    <location>
        <begin position="22"/>
        <end position="379"/>
    </location>
</feature>
<dbReference type="Pfam" id="PF00144">
    <property type="entry name" value="Beta-lactamase"/>
    <property type="match status" value="1"/>
</dbReference>
<dbReference type="EMBL" id="CP027433">
    <property type="protein sequence ID" value="AVL99364.1"/>
    <property type="molecule type" value="Genomic_DNA"/>
</dbReference>
<accession>A0A2S0KCE9</accession>
<protein>
    <submittedName>
        <fullName evidence="2">1,4-butanediol diacrylate esterase</fullName>
    </submittedName>
</protein>
<dbReference type="Proteomes" id="UP000239814">
    <property type="component" value="Chromosome"/>
</dbReference>
<evidence type="ECO:0000313" key="3">
    <source>
        <dbReference type="Proteomes" id="UP000239814"/>
    </source>
</evidence>
<evidence type="ECO:0000313" key="2">
    <source>
        <dbReference type="EMBL" id="AVL99364.1"/>
    </source>
</evidence>
<evidence type="ECO:0000259" key="1">
    <source>
        <dbReference type="Pfam" id="PF00144"/>
    </source>
</evidence>
<dbReference type="OrthoDB" id="4281716at2"/>
<dbReference type="KEGG" id="git:C6V83_02745"/>
<proteinExistence type="predicted"/>
<dbReference type="Gene3D" id="3.40.710.10">
    <property type="entry name" value="DD-peptidase/beta-lactamase superfamily"/>
    <property type="match status" value="1"/>
</dbReference>
<name>A0A2S0KCE9_9ACTN</name>
<dbReference type="SUPFAM" id="SSF56601">
    <property type="entry name" value="beta-lactamase/transpeptidase-like"/>
    <property type="match status" value="1"/>
</dbReference>
<dbReference type="InterPro" id="IPR050789">
    <property type="entry name" value="Diverse_Enzym_Activities"/>
</dbReference>
<dbReference type="AlphaFoldDB" id="A0A2S0KCE9"/>
<dbReference type="InterPro" id="IPR001466">
    <property type="entry name" value="Beta-lactam-related"/>
</dbReference>
<organism evidence="2 3">
    <name type="scientific">Gordonia iterans</name>
    <dbReference type="NCBI Taxonomy" id="1004901"/>
    <lineage>
        <taxon>Bacteria</taxon>
        <taxon>Bacillati</taxon>
        <taxon>Actinomycetota</taxon>
        <taxon>Actinomycetes</taxon>
        <taxon>Mycobacteriales</taxon>
        <taxon>Gordoniaceae</taxon>
        <taxon>Gordonia</taxon>
    </lineage>
</organism>
<dbReference type="InterPro" id="IPR012338">
    <property type="entry name" value="Beta-lactam/transpept-like"/>
</dbReference>
<dbReference type="RefSeq" id="WP_105941099.1">
    <property type="nucleotide sequence ID" value="NZ_CP027433.1"/>
</dbReference>
<gene>
    <name evidence="2" type="ORF">C6V83_02745</name>
</gene>
<reference evidence="2 3" key="1">
    <citation type="submission" date="2018-03" db="EMBL/GenBank/DDBJ databases">
        <title>Characteristics and genome of n-alkane degrading marine bacteria Gordonia iterans isolated from crude oil contaminated in Tae-an, South Korea.</title>
        <authorList>
            <person name="Lee S.-S."/>
            <person name="Kim H."/>
        </authorList>
    </citation>
    <scope>NUCLEOTIDE SEQUENCE [LARGE SCALE GENOMIC DNA]</scope>
    <source>
        <strain evidence="2 3">Co17</strain>
    </source>
</reference>
<keyword evidence="3" id="KW-1185">Reference proteome</keyword>
<dbReference type="PANTHER" id="PTHR43283">
    <property type="entry name" value="BETA-LACTAMASE-RELATED"/>
    <property type="match status" value="1"/>
</dbReference>